<gene>
    <name evidence="1" type="ORF">DI564_05390</name>
</gene>
<dbReference type="AlphaFoldDB" id="A0A2W5MYA4"/>
<accession>A0A2W5MYA4</accession>
<proteinExistence type="predicted"/>
<evidence type="ECO:0000313" key="2">
    <source>
        <dbReference type="Proteomes" id="UP000249046"/>
    </source>
</evidence>
<dbReference type="EMBL" id="QFPO01000003">
    <property type="protein sequence ID" value="PZQ18720.1"/>
    <property type="molecule type" value="Genomic_DNA"/>
</dbReference>
<evidence type="ECO:0000313" key="1">
    <source>
        <dbReference type="EMBL" id="PZQ18720.1"/>
    </source>
</evidence>
<organism evidence="1 2">
    <name type="scientific">Rhodanobacter denitrificans</name>
    <dbReference type="NCBI Taxonomy" id="666685"/>
    <lineage>
        <taxon>Bacteria</taxon>
        <taxon>Pseudomonadati</taxon>
        <taxon>Pseudomonadota</taxon>
        <taxon>Gammaproteobacteria</taxon>
        <taxon>Lysobacterales</taxon>
        <taxon>Rhodanobacteraceae</taxon>
        <taxon>Rhodanobacter</taxon>
    </lineage>
</organism>
<sequence length="123" mass="12110">MFSSTIATGQETQVTLQVESGAVMTSQGGPFAPAATGTRLNAGDRVMLSDQGSVRLLYGDGCSRELTAPGVYAVAPTCVAGTAAASGGSIGLRTGALITGVAVAGVIAVVADAHDDDAQPISR</sequence>
<name>A0A2W5MYA4_9GAMM</name>
<protein>
    <submittedName>
        <fullName evidence="1">Uncharacterized protein</fullName>
    </submittedName>
</protein>
<reference evidence="1 2" key="1">
    <citation type="submission" date="2017-08" db="EMBL/GenBank/DDBJ databases">
        <title>Infants hospitalized years apart are colonized by the same room-sourced microbial strains.</title>
        <authorList>
            <person name="Brooks B."/>
            <person name="Olm M.R."/>
            <person name="Firek B.A."/>
            <person name="Baker R."/>
            <person name="Thomas B.C."/>
            <person name="Morowitz M.J."/>
            <person name="Banfield J.F."/>
        </authorList>
    </citation>
    <scope>NUCLEOTIDE SEQUENCE [LARGE SCALE GENOMIC DNA]</scope>
    <source>
        <strain evidence="1">S2_005_003_R2_42</strain>
    </source>
</reference>
<dbReference type="Proteomes" id="UP000249046">
    <property type="component" value="Unassembled WGS sequence"/>
</dbReference>
<comment type="caution">
    <text evidence="1">The sequence shown here is derived from an EMBL/GenBank/DDBJ whole genome shotgun (WGS) entry which is preliminary data.</text>
</comment>